<feature type="compositionally biased region" description="Polar residues" evidence="1">
    <location>
        <begin position="234"/>
        <end position="245"/>
    </location>
</feature>
<dbReference type="RefSeq" id="XP_031561663.1">
    <property type="nucleotide sequence ID" value="XM_031705803.1"/>
</dbReference>
<feature type="compositionally biased region" description="Basic and acidic residues" evidence="1">
    <location>
        <begin position="644"/>
        <end position="655"/>
    </location>
</feature>
<dbReference type="OrthoDB" id="5975800at2759"/>
<feature type="compositionally biased region" description="Polar residues" evidence="1">
    <location>
        <begin position="626"/>
        <end position="635"/>
    </location>
</feature>
<organism evidence="2 3">
    <name type="scientific">Actinia tenebrosa</name>
    <name type="common">Australian red waratah sea anemone</name>
    <dbReference type="NCBI Taxonomy" id="6105"/>
    <lineage>
        <taxon>Eukaryota</taxon>
        <taxon>Metazoa</taxon>
        <taxon>Cnidaria</taxon>
        <taxon>Anthozoa</taxon>
        <taxon>Hexacorallia</taxon>
        <taxon>Actiniaria</taxon>
        <taxon>Actiniidae</taxon>
        <taxon>Actinia</taxon>
    </lineage>
</organism>
<keyword evidence="2" id="KW-1185">Reference proteome</keyword>
<proteinExistence type="predicted"/>
<evidence type="ECO:0000313" key="2">
    <source>
        <dbReference type="Proteomes" id="UP000515163"/>
    </source>
</evidence>
<gene>
    <name evidence="3" type="primary">LOC116297555</name>
</gene>
<feature type="compositionally biased region" description="Basic and acidic residues" evidence="1">
    <location>
        <begin position="605"/>
        <end position="619"/>
    </location>
</feature>
<dbReference type="Proteomes" id="UP000515163">
    <property type="component" value="Unplaced"/>
</dbReference>
<feature type="region of interest" description="Disordered" evidence="1">
    <location>
        <begin position="442"/>
        <end position="535"/>
    </location>
</feature>
<accession>A0A6P8I1J9</accession>
<evidence type="ECO:0000256" key="1">
    <source>
        <dbReference type="SAM" id="MobiDB-lite"/>
    </source>
</evidence>
<feature type="region of interest" description="Disordered" evidence="1">
    <location>
        <begin position="553"/>
        <end position="712"/>
    </location>
</feature>
<evidence type="ECO:0000313" key="3">
    <source>
        <dbReference type="RefSeq" id="XP_031561663.1"/>
    </source>
</evidence>
<protein>
    <submittedName>
        <fullName evidence="3">Uncharacterized protein LOC116297555 isoform X2</fullName>
    </submittedName>
</protein>
<dbReference type="GeneID" id="116297555"/>
<feature type="compositionally biased region" description="Polar residues" evidence="1">
    <location>
        <begin position="362"/>
        <end position="371"/>
    </location>
</feature>
<dbReference type="AlphaFoldDB" id="A0A6P8I1J9"/>
<feature type="compositionally biased region" description="Low complexity" evidence="1">
    <location>
        <begin position="570"/>
        <end position="582"/>
    </location>
</feature>
<sequence>MNGRILGNRHVLVEISAETRENLNVKEEKEVICDANDRLLRKEYPSVRRRSVPDNQEDFIQSKLLQSLAKLKSDQASVVSAGCKDSEESNGPSFLDKLEEILKKVMKEFPGETTTRPTADEGPVCTITLEDMRQDSLEASKNTQSLESPPMNGVNHSPINSEHSFVKPVDTSVAFVPGPIGLDNGFTQSPGSPPMNGNNHSPINSEHYAKPVDNSITFLPKSKGLDMRQDTWQNSLETPKSTRSVRSPPMNGEHSFVKPVDTSVAFVPESIGLDNGFPESQSEQSMHIKSAIFPVETWKADTHSSSALPLTKSTLSGDDLRLQELKISERQNHDTNSSSLDPYVLSKMRDIPCQDVRCRSQETSPIVQSRKSPVAKQVSPVSRTGEDLINVNGSHQEGWFRSEPSPIVHSERLPIANQVSCVSRTAEALINSDGINEEMRNHETSPIGHSERSPLTNQVSRESRTEELLINSDGTNEGIRNLKTSPIGHSERSPLTNQVSRESRTGEALINSDGTNEEMRNHETSPIGQSERSPVANRVSLMSRTYAAMEAQLKAHTPSSSKDNDSPIISSFNSQRQTSSSTVKENIKATNGNSGHGLSFQEQISHIDDGSGRDPKDTQHLAPDNVMTSTEITQDSTRRRQHSHNGENTELKGREVSFSSLDEERGDDTRMLVQTHESNGHKLCETDSLNEEKDEDRKDMEGISPQRTPDLEQYQPKYQQEQLPLQQEHLSFKQRSVHDLQLKLGEIIKENERLHSALPEHYKDKNTSGMYPDKEMLNLEESIHIYEVEYQREMEVAVARNAEHELLYEREKLSAAFDTNLQKELDLELQMEMMKNEIKLANMANQLLTFYQKRNDMQ</sequence>
<reference evidence="3" key="1">
    <citation type="submission" date="2025-08" db="UniProtKB">
        <authorList>
            <consortium name="RefSeq"/>
        </authorList>
    </citation>
    <scope>IDENTIFICATION</scope>
    <source>
        <tissue evidence="3">Tentacle</tissue>
    </source>
</reference>
<name>A0A6P8I1J9_ACTTE</name>
<feature type="region of interest" description="Disordered" evidence="1">
    <location>
        <begin position="234"/>
        <end position="254"/>
    </location>
</feature>
<feature type="region of interest" description="Disordered" evidence="1">
    <location>
        <begin position="362"/>
        <end position="388"/>
    </location>
</feature>